<evidence type="ECO:0000256" key="1">
    <source>
        <dbReference type="ARBA" id="ARBA00022491"/>
    </source>
</evidence>
<dbReference type="InterPro" id="IPR023772">
    <property type="entry name" value="DNA-bd_HTH_TetR-type_CS"/>
</dbReference>
<dbReference type="PANTHER" id="PTHR30055">
    <property type="entry name" value="HTH-TYPE TRANSCRIPTIONAL REGULATOR RUTR"/>
    <property type="match status" value="1"/>
</dbReference>
<dbReference type="InterPro" id="IPR050109">
    <property type="entry name" value="HTH-type_TetR-like_transc_reg"/>
</dbReference>
<dbReference type="Gene3D" id="1.10.357.10">
    <property type="entry name" value="Tetracycline Repressor, domain 2"/>
    <property type="match status" value="1"/>
</dbReference>
<dbReference type="eggNOG" id="COG1309">
    <property type="taxonomic scope" value="Bacteria"/>
</dbReference>
<dbReference type="InterPro" id="IPR013572">
    <property type="entry name" value="Tscrpt_reg_MAATS_C"/>
</dbReference>
<evidence type="ECO:0000256" key="4">
    <source>
        <dbReference type="ARBA" id="ARBA00023163"/>
    </source>
</evidence>
<feature type="DNA-binding region" description="H-T-H motif" evidence="5">
    <location>
        <begin position="32"/>
        <end position="51"/>
    </location>
</feature>
<dbReference type="GO" id="GO:0003700">
    <property type="term" value="F:DNA-binding transcription factor activity"/>
    <property type="evidence" value="ECO:0007669"/>
    <property type="project" value="TreeGrafter"/>
</dbReference>
<evidence type="ECO:0000256" key="2">
    <source>
        <dbReference type="ARBA" id="ARBA00023015"/>
    </source>
</evidence>
<protein>
    <submittedName>
        <fullName evidence="7">Transcriptional regulator, TetR family</fullName>
    </submittedName>
</protein>
<reference evidence="8" key="1">
    <citation type="submission" date="2016-10" db="EMBL/GenBank/DDBJ databases">
        <authorList>
            <person name="de Groot N.N."/>
        </authorList>
    </citation>
    <scope>NUCLEOTIDE SEQUENCE [LARGE SCALE GENOMIC DNA]</scope>
    <source>
        <strain evidence="8">DSM 15758</strain>
    </source>
</reference>
<proteinExistence type="predicted"/>
<gene>
    <name evidence="7" type="ORF">SAMN05216279_11689</name>
</gene>
<evidence type="ECO:0000313" key="8">
    <source>
        <dbReference type="Proteomes" id="UP000183046"/>
    </source>
</evidence>
<dbReference type="PROSITE" id="PS01081">
    <property type="entry name" value="HTH_TETR_1"/>
    <property type="match status" value="1"/>
</dbReference>
<dbReference type="InterPro" id="IPR009057">
    <property type="entry name" value="Homeodomain-like_sf"/>
</dbReference>
<dbReference type="PRINTS" id="PR00455">
    <property type="entry name" value="HTHTETR"/>
</dbReference>
<evidence type="ECO:0000259" key="6">
    <source>
        <dbReference type="PROSITE" id="PS50977"/>
    </source>
</evidence>
<keyword evidence="1" id="KW-0678">Repressor</keyword>
<evidence type="ECO:0000256" key="3">
    <source>
        <dbReference type="ARBA" id="ARBA00023125"/>
    </source>
</evidence>
<dbReference type="SUPFAM" id="SSF46689">
    <property type="entry name" value="Homeodomain-like"/>
    <property type="match status" value="1"/>
</dbReference>
<dbReference type="PANTHER" id="PTHR30055:SF240">
    <property type="entry name" value="HTH-TYPE TRANSCRIPTIONAL REGULATOR ACRR"/>
    <property type="match status" value="1"/>
</dbReference>
<dbReference type="Proteomes" id="UP000183046">
    <property type="component" value="Unassembled WGS sequence"/>
</dbReference>
<dbReference type="GO" id="GO:0000976">
    <property type="term" value="F:transcription cis-regulatory region binding"/>
    <property type="evidence" value="ECO:0007669"/>
    <property type="project" value="TreeGrafter"/>
</dbReference>
<dbReference type="OrthoDB" id="5816932at2"/>
<evidence type="ECO:0000313" key="7">
    <source>
        <dbReference type="EMBL" id="SCZ47801.1"/>
    </source>
</evidence>
<comment type="caution">
    <text evidence="7">The sequence shown here is derived from an EMBL/GenBank/DDBJ whole genome shotgun (WGS) entry which is preliminary data.</text>
</comment>
<dbReference type="Pfam" id="PF00440">
    <property type="entry name" value="TetR_N"/>
    <property type="match status" value="1"/>
</dbReference>
<dbReference type="RefSeq" id="WP_074584956.1">
    <property type="nucleotide sequence ID" value="NZ_FMWB01000016.1"/>
</dbReference>
<keyword evidence="3 5" id="KW-0238">DNA-binding</keyword>
<dbReference type="Pfam" id="PF08361">
    <property type="entry name" value="TetR_C_2"/>
    <property type="match status" value="1"/>
</dbReference>
<dbReference type="InterPro" id="IPR001647">
    <property type="entry name" value="HTH_TetR"/>
</dbReference>
<evidence type="ECO:0000256" key="5">
    <source>
        <dbReference type="PROSITE-ProRule" id="PRU00335"/>
    </source>
</evidence>
<feature type="domain" description="HTH tetR-type" evidence="6">
    <location>
        <begin position="9"/>
        <end position="69"/>
    </location>
</feature>
<dbReference type="AlphaFoldDB" id="A0A1G5PFC1"/>
<keyword evidence="4" id="KW-0804">Transcription</keyword>
<sequence length="204" mass="23571">MRRTKEFAEQTRQTVLNVAEELFLAKGVSRTSLEMIARECGVTRGAVYWHFKDKADLVQGMLNRIRSPLDEVTQQLGADSEGDCLVRLYDLCVGCMERFVQPGRERRVMTILIHRSEFTLELHEVEQREKALTREFVALVESLFEGQQQRLQMGVTARAASLQLHSLFCGTLAAILRDQDLFTPLLDVRLIFTFYFRSLLKDWP</sequence>
<dbReference type="EMBL" id="FMWB01000016">
    <property type="protein sequence ID" value="SCZ47801.1"/>
    <property type="molecule type" value="Genomic_DNA"/>
</dbReference>
<keyword evidence="2" id="KW-0805">Transcription regulation</keyword>
<organism evidence="7 8">
    <name type="scientific">Pseudomonas oryzihabitans</name>
    <dbReference type="NCBI Taxonomy" id="47885"/>
    <lineage>
        <taxon>Bacteria</taxon>
        <taxon>Pseudomonadati</taxon>
        <taxon>Pseudomonadota</taxon>
        <taxon>Gammaproteobacteria</taxon>
        <taxon>Pseudomonadales</taxon>
        <taxon>Pseudomonadaceae</taxon>
        <taxon>Pseudomonas</taxon>
    </lineage>
</organism>
<accession>A0A1G5PFC1</accession>
<name>A0A1G5PFC1_9PSED</name>
<dbReference type="PROSITE" id="PS50977">
    <property type="entry name" value="HTH_TETR_2"/>
    <property type="match status" value="1"/>
</dbReference>